<feature type="region of interest" description="Disordered" evidence="1">
    <location>
        <begin position="164"/>
        <end position="201"/>
    </location>
</feature>
<dbReference type="EnsemblPlants" id="AET4Gv20683300.3">
    <property type="protein sequence ID" value="AET4Gv20683300.3"/>
    <property type="gene ID" value="AET4Gv20683300"/>
</dbReference>
<dbReference type="InterPro" id="IPR035513">
    <property type="entry name" value="Invertase/methylesterase_inhib"/>
</dbReference>
<accession>A0A453IUM2</accession>
<dbReference type="EnsemblPlants" id="AET4Gv20683300.2">
    <property type="protein sequence ID" value="AET4Gv20683300.2"/>
    <property type="gene ID" value="AET4Gv20683300"/>
</dbReference>
<reference evidence="3" key="2">
    <citation type="journal article" date="2017" name="Nat. Plants">
        <title>The Aegilops tauschii genome reveals multiple impacts of transposons.</title>
        <authorList>
            <person name="Zhao G."/>
            <person name="Zou C."/>
            <person name="Li K."/>
            <person name="Wang K."/>
            <person name="Li T."/>
            <person name="Gao L."/>
            <person name="Zhang X."/>
            <person name="Wang H."/>
            <person name="Yang Z."/>
            <person name="Liu X."/>
            <person name="Jiang W."/>
            <person name="Mao L."/>
            <person name="Kong X."/>
            <person name="Jiao Y."/>
            <person name="Jia J."/>
        </authorList>
    </citation>
    <scope>NUCLEOTIDE SEQUENCE [LARGE SCALE GENOMIC DNA]</scope>
    <source>
        <strain evidence="3">cv. AL8/78</strain>
    </source>
</reference>
<keyword evidence="3" id="KW-1185">Reference proteome</keyword>
<feature type="region of interest" description="Disordered" evidence="1">
    <location>
        <begin position="110"/>
        <end position="137"/>
    </location>
</feature>
<dbReference type="Proteomes" id="UP000015105">
    <property type="component" value="Chromosome 4D"/>
</dbReference>
<organism evidence="2 3">
    <name type="scientific">Aegilops tauschii subsp. strangulata</name>
    <name type="common">Goatgrass</name>
    <dbReference type="NCBI Taxonomy" id="200361"/>
    <lineage>
        <taxon>Eukaryota</taxon>
        <taxon>Viridiplantae</taxon>
        <taxon>Streptophyta</taxon>
        <taxon>Embryophyta</taxon>
        <taxon>Tracheophyta</taxon>
        <taxon>Spermatophyta</taxon>
        <taxon>Magnoliopsida</taxon>
        <taxon>Liliopsida</taxon>
        <taxon>Poales</taxon>
        <taxon>Poaceae</taxon>
        <taxon>BOP clade</taxon>
        <taxon>Pooideae</taxon>
        <taxon>Triticodae</taxon>
        <taxon>Triticeae</taxon>
        <taxon>Triticinae</taxon>
        <taxon>Aegilops</taxon>
    </lineage>
</organism>
<feature type="compositionally biased region" description="Low complexity" evidence="1">
    <location>
        <begin position="372"/>
        <end position="383"/>
    </location>
</feature>
<evidence type="ECO:0000313" key="2">
    <source>
        <dbReference type="EnsemblPlants" id="AET4Gv20683300.2"/>
    </source>
</evidence>
<feature type="compositionally biased region" description="Basic and acidic residues" evidence="1">
    <location>
        <begin position="169"/>
        <end position="185"/>
    </location>
</feature>
<feature type="compositionally biased region" description="Low complexity" evidence="1">
    <location>
        <begin position="125"/>
        <end position="137"/>
    </location>
</feature>
<dbReference type="Gramene" id="AET4Gv20683300.1">
    <property type="protein sequence ID" value="AET4Gv20683300.1"/>
    <property type="gene ID" value="AET4Gv20683300"/>
</dbReference>
<dbReference type="Gramene" id="AET4Gv20683300.2">
    <property type="protein sequence ID" value="AET4Gv20683300.2"/>
    <property type="gene ID" value="AET4Gv20683300"/>
</dbReference>
<evidence type="ECO:0000313" key="3">
    <source>
        <dbReference type="Proteomes" id="UP000015105"/>
    </source>
</evidence>
<reference evidence="3" key="1">
    <citation type="journal article" date="2014" name="Science">
        <title>Ancient hybridizations among the ancestral genomes of bread wheat.</title>
        <authorList>
            <consortium name="International Wheat Genome Sequencing Consortium,"/>
            <person name="Marcussen T."/>
            <person name="Sandve S.R."/>
            <person name="Heier L."/>
            <person name="Spannagl M."/>
            <person name="Pfeifer M."/>
            <person name="Jakobsen K.S."/>
            <person name="Wulff B.B."/>
            <person name="Steuernagel B."/>
            <person name="Mayer K.F."/>
            <person name="Olsen O.A."/>
        </authorList>
    </citation>
    <scope>NUCLEOTIDE SEQUENCE [LARGE SCALE GENOMIC DNA]</scope>
    <source>
        <strain evidence="3">cv. AL8/78</strain>
    </source>
</reference>
<dbReference type="AlphaFoldDB" id="A0A453IUM2"/>
<dbReference type="Gramene" id="AET4Gv20683300.3">
    <property type="protein sequence ID" value="AET4Gv20683300.3"/>
    <property type="gene ID" value="AET4Gv20683300"/>
</dbReference>
<dbReference type="EnsemblPlants" id="AET4Gv20683300.1">
    <property type="protein sequence ID" value="AET4Gv20683300.1"/>
    <property type="gene ID" value="AET4Gv20683300"/>
</dbReference>
<evidence type="ECO:0000256" key="1">
    <source>
        <dbReference type="SAM" id="MobiDB-lite"/>
    </source>
</evidence>
<reference evidence="2" key="5">
    <citation type="journal article" date="2021" name="G3 (Bethesda)">
        <title>Aegilops tauschii genome assembly Aet v5.0 features greater sequence contiguity and improved annotation.</title>
        <authorList>
            <person name="Wang L."/>
            <person name="Zhu T."/>
            <person name="Rodriguez J.C."/>
            <person name="Deal K.R."/>
            <person name="Dubcovsky J."/>
            <person name="McGuire P.E."/>
            <person name="Lux T."/>
            <person name="Spannagl M."/>
            <person name="Mayer K.F.X."/>
            <person name="Baldrich P."/>
            <person name="Meyers B.C."/>
            <person name="Huo N."/>
            <person name="Gu Y.Q."/>
            <person name="Zhou H."/>
            <person name="Devos K.M."/>
            <person name="Bennetzen J.L."/>
            <person name="Unver T."/>
            <person name="Budak H."/>
            <person name="Gulick P.J."/>
            <person name="Galiba G."/>
            <person name="Kalapos B."/>
            <person name="Nelson D.R."/>
            <person name="Li P."/>
            <person name="You F.M."/>
            <person name="Luo M.C."/>
            <person name="Dvorak J."/>
        </authorList>
    </citation>
    <scope>NUCLEOTIDE SEQUENCE [LARGE SCALE GENOMIC DNA]</scope>
    <source>
        <strain evidence="2">cv. AL8/78</strain>
    </source>
</reference>
<feature type="region of interest" description="Disordered" evidence="1">
    <location>
        <begin position="363"/>
        <end position="409"/>
    </location>
</feature>
<protein>
    <submittedName>
        <fullName evidence="2">Uncharacterized protein</fullName>
    </submittedName>
</protein>
<sequence length="409" mass="41947">MKKSPPVSIPNSPSEAVPILRVALRDTLGEAVSAVGAVAGLASLSNHAREEMAVRDYIELLGYSVDELGWSLDAMAEPLDGVDPEMKTAHGAVPGSGRSGAHTEDDLHAWLAGQPGHGKNDTTASKRSSSAPGAGAAARVARRAGGVEVVAALCEGDQGAPLAELSSSEIERGHAPDAEEARDLAASKTSSSTSVPGGGGQVRGCLAGALRRRPSTPLPNSSPASLSLSLQLCCSAWLLPLHRVPRALPAPARALAAVASRTATCGGTASSGWARWWSTTACPSWPPTRGWGCPTGSTSASMASVPTSWYLSSATTSVVRKSSSCSRKAPCARAMAREGGAPVVPAARLRRSGGLAWAALRRRRGEPCEQTAARGGPAGASRGDAPRRGQARAGNSRGGTLWAWPRERD</sequence>
<proteinExistence type="predicted"/>
<dbReference type="STRING" id="200361.A0A453IUM2"/>
<reference evidence="2" key="3">
    <citation type="journal article" date="2017" name="Nature">
        <title>Genome sequence of the progenitor of the wheat D genome Aegilops tauschii.</title>
        <authorList>
            <person name="Luo M.C."/>
            <person name="Gu Y.Q."/>
            <person name="Puiu D."/>
            <person name="Wang H."/>
            <person name="Twardziok S.O."/>
            <person name="Deal K.R."/>
            <person name="Huo N."/>
            <person name="Zhu T."/>
            <person name="Wang L."/>
            <person name="Wang Y."/>
            <person name="McGuire P.E."/>
            <person name="Liu S."/>
            <person name="Long H."/>
            <person name="Ramasamy R.K."/>
            <person name="Rodriguez J.C."/>
            <person name="Van S.L."/>
            <person name="Yuan L."/>
            <person name="Wang Z."/>
            <person name="Xia Z."/>
            <person name="Xiao L."/>
            <person name="Anderson O.D."/>
            <person name="Ouyang S."/>
            <person name="Liang Y."/>
            <person name="Zimin A.V."/>
            <person name="Pertea G."/>
            <person name="Qi P."/>
            <person name="Bennetzen J.L."/>
            <person name="Dai X."/>
            <person name="Dawson M.W."/>
            <person name="Muller H.G."/>
            <person name="Kugler K."/>
            <person name="Rivarola-Duarte L."/>
            <person name="Spannagl M."/>
            <person name="Mayer K.F.X."/>
            <person name="Lu F.H."/>
            <person name="Bevan M.W."/>
            <person name="Leroy P."/>
            <person name="Li P."/>
            <person name="You F.M."/>
            <person name="Sun Q."/>
            <person name="Liu Z."/>
            <person name="Lyons E."/>
            <person name="Wicker T."/>
            <person name="Salzberg S.L."/>
            <person name="Devos K.M."/>
            <person name="Dvorak J."/>
        </authorList>
    </citation>
    <scope>NUCLEOTIDE SEQUENCE [LARGE SCALE GENOMIC DNA]</scope>
    <source>
        <strain evidence="2">cv. AL8/78</strain>
    </source>
</reference>
<dbReference type="Gene3D" id="1.20.140.40">
    <property type="entry name" value="Invertase/pectin methylesterase inhibitor family protein"/>
    <property type="match status" value="1"/>
</dbReference>
<reference evidence="2" key="4">
    <citation type="submission" date="2019-03" db="UniProtKB">
        <authorList>
            <consortium name="EnsemblPlants"/>
        </authorList>
    </citation>
    <scope>IDENTIFICATION</scope>
</reference>
<name>A0A453IUM2_AEGTS</name>